<organism evidence="2 3">
    <name type="scientific">Pristionchus mayeri</name>
    <dbReference type="NCBI Taxonomy" id="1317129"/>
    <lineage>
        <taxon>Eukaryota</taxon>
        <taxon>Metazoa</taxon>
        <taxon>Ecdysozoa</taxon>
        <taxon>Nematoda</taxon>
        <taxon>Chromadorea</taxon>
        <taxon>Rhabditida</taxon>
        <taxon>Rhabditina</taxon>
        <taxon>Diplogasteromorpha</taxon>
        <taxon>Diplogasteroidea</taxon>
        <taxon>Neodiplogasteridae</taxon>
        <taxon>Pristionchus</taxon>
    </lineage>
</organism>
<sequence>HHERECSRHAHVAGDSETHGPESGARNHLGRVLSFFSSSRQSIESNVGKEALGGTSQNSVDSTWEEILKVAEVSESHSVANDEEDH</sequence>
<proteinExistence type="predicted"/>
<dbReference type="EMBL" id="BTRK01000002">
    <property type="protein sequence ID" value="GMR35389.1"/>
    <property type="molecule type" value="Genomic_DNA"/>
</dbReference>
<feature type="non-terminal residue" evidence="2">
    <location>
        <position position="1"/>
    </location>
</feature>
<feature type="non-terminal residue" evidence="2">
    <location>
        <position position="86"/>
    </location>
</feature>
<protein>
    <submittedName>
        <fullName evidence="2">Uncharacterized protein</fullName>
    </submittedName>
</protein>
<evidence type="ECO:0000313" key="2">
    <source>
        <dbReference type="EMBL" id="GMR35389.1"/>
    </source>
</evidence>
<evidence type="ECO:0000313" key="3">
    <source>
        <dbReference type="Proteomes" id="UP001328107"/>
    </source>
</evidence>
<feature type="compositionally biased region" description="Basic and acidic residues" evidence="1">
    <location>
        <begin position="1"/>
        <end position="20"/>
    </location>
</feature>
<reference evidence="3" key="1">
    <citation type="submission" date="2022-10" db="EMBL/GenBank/DDBJ databases">
        <title>Genome assembly of Pristionchus species.</title>
        <authorList>
            <person name="Yoshida K."/>
            <person name="Sommer R.J."/>
        </authorList>
    </citation>
    <scope>NUCLEOTIDE SEQUENCE [LARGE SCALE GENOMIC DNA]</scope>
    <source>
        <strain evidence="3">RS5460</strain>
    </source>
</reference>
<keyword evidence="3" id="KW-1185">Reference proteome</keyword>
<dbReference type="AlphaFoldDB" id="A0AAN5CAX6"/>
<evidence type="ECO:0000256" key="1">
    <source>
        <dbReference type="SAM" id="MobiDB-lite"/>
    </source>
</evidence>
<gene>
    <name evidence="2" type="ORF">PMAYCL1PPCAC_05584</name>
</gene>
<name>A0AAN5CAX6_9BILA</name>
<feature type="region of interest" description="Disordered" evidence="1">
    <location>
        <begin position="1"/>
        <end position="27"/>
    </location>
</feature>
<dbReference type="Proteomes" id="UP001328107">
    <property type="component" value="Unassembled WGS sequence"/>
</dbReference>
<comment type="caution">
    <text evidence="2">The sequence shown here is derived from an EMBL/GenBank/DDBJ whole genome shotgun (WGS) entry which is preliminary data.</text>
</comment>
<accession>A0AAN5CAX6</accession>